<gene>
    <name evidence="2" type="ORF">IGS67_01115</name>
</gene>
<dbReference type="InterPro" id="IPR050282">
    <property type="entry name" value="Cycloisomerase_2"/>
</dbReference>
<keyword evidence="3" id="KW-1185">Reference proteome</keyword>
<comment type="caution">
    <text evidence="2">The sequence shown here is derived from an EMBL/GenBank/DDBJ whole genome shotgun (WGS) entry which is preliminary data.</text>
</comment>
<dbReference type="EMBL" id="JACZDF010000001">
    <property type="protein sequence ID" value="MBD9698098.1"/>
    <property type="molecule type" value="Genomic_DNA"/>
</dbReference>
<protein>
    <submittedName>
        <fullName evidence="2">Beta-propeller fold lactonase family protein</fullName>
    </submittedName>
</protein>
<organism evidence="2 3">
    <name type="scientific">Flavimobilis rhizosphaerae</name>
    <dbReference type="NCBI Taxonomy" id="2775421"/>
    <lineage>
        <taxon>Bacteria</taxon>
        <taxon>Bacillati</taxon>
        <taxon>Actinomycetota</taxon>
        <taxon>Actinomycetes</taxon>
        <taxon>Micrococcales</taxon>
        <taxon>Jonesiaceae</taxon>
        <taxon>Flavimobilis</taxon>
    </lineage>
</organism>
<dbReference type="Proteomes" id="UP000642107">
    <property type="component" value="Unassembled WGS sequence"/>
</dbReference>
<evidence type="ECO:0000256" key="1">
    <source>
        <dbReference type="ARBA" id="ARBA00005564"/>
    </source>
</evidence>
<dbReference type="InterPro" id="IPR015943">
    <property type="entry name" value="WD40/YVTN_repeat-like_dom_sf"/>
</dbReference>
<evidence type="ECO:0000313" key="2">
    <source>
        <dbReference type="EMBL" id="MBD9698098.1"/>
    </source>
</evidence>
<comment type="similarity">
    <text evidence="1">Belongs to the cycloisomerase 2 family.</text>
</comment>
<proteinExistence type="inferred from homology"/>
<dbReference type="RefSeq" id="WP_192276970.1">
    <property type="nucleotide sequence ID" value="NZ_JACZDF010000001.1"/>
</dbReference>
<evidence type="ECO:0000313" key="3">
    <source>
        <dbReference type="Proteomes" id="UP000642107"/>
    </source>
</evidence>
<dbReference type="Gene3D" id="2.130.10.10">
    <property type="entry name" value="YVTN repeat-like/Quinoprotein amine dehydrogenase"/>
    <property type="match status" value="1"/>
</dbReference>
<name>A0ABR9DM89_9MICO</name>
<dbReference type="SUPFAM" id="SSF75011">
    <property type="entry name" value="3-carboxy-cis,cis-mucoante lactonizing enzyme"/>
    <property type="match status" value="1"/>
</dbReference>
<dbReference type="PANTHER" id="PTHR30344:SF1">
    <property type="entry name" value="6-PHOSPHOGLUCONOLACTONASE"/>
    <property type="match status" value="1"/>
</dbReference>
<dbReference type="InterPro" id="IPR019405">
    <property type="entry name" value="Lactonase_7-beta_prop"/>
</dbReference>
<dbReference type="Pfam" id="PF10282">
    <property type="entry name" value="Lactonase"/>
    <property type="match status" value="1"/>
</dbReference>
<dbReference type="PANTHER" id="PTHR30344">
    <property type="entry name" value="6-PHOSPHOGLUCONOLACTONASE-RELATED"/>
    <property type="match status" value="1"/>
</dbReference>
<reference evidence="2 3" key="1">
    <citation type="submission" date="2020-09" db="EMBL/GenBank/DDBJ databases">
        <title>Flavimobilis rhizosphaerae sp. nov., isolated from rhizosphere soil of Spartina alterniflora.</title>
        <authorList>
            <person name="Hanqin C."/>
        </authorList>
    </citation>
    <scope>NUCLEOTIDE SEQUENCE [LARGE SCALE GENOMIC DNA]</scope>
    <source>
        <strain evidence="2 3">GY 10621</strain>
    </source>
</reference>
<sequence>MDPVRLWLGTYPSSDDAPEQPSGVRRVDLLPDGTLVDRGTAAELPHASWVELHPAGRTLWATSETPDGLVVAYDVDGDTLTEVARLAAGGDYPCHLAIVAGPHDGALLVSNYGSGTLTVVPLDADGRPTGDGVTHVHLGSGPNPDRQGEAHVHSAWELPGGASAWVADLGTDELRRYSLRPSGAEGEVRVEADGIGARVTPGSGPRHVAVHPDGVAFVVGELDSRVTTFVLDADGAGVAVGEQAACTTPPSERGSYPAHVSLSADGTRLHVTVRGPDVLATFAVERDAEGRPTVLRHLADTPLGASWPRHHALVAQVGADGAVTSGEGGDLVLVASQGDACLVAVRVAEDGSGEVVGRLDLPVKPSCVVVA</sequence>
<accession>A0ABR9DM89</accession>